<dbReference type="Proteomes" id="UP000830116">
    <property type="component" value="Chromosome"/>
</dbReference>
<dbReference type="EMBL" id="CP093442">
    <property type="protein sequence ID" value="UOF01450.1"/>
    <property type="molecule type" value="Genomic_DNA"/>
</dbReference>
<gene>
    <name evidence="1" type="ORF">MNR06_00595</name>
</gene>
<accession>A0ABY4CGW2</accession>
<sequence length="143" mass="15995">MRSSYTTLMQSKYFNPAFNSAIFDGPLRIYFAQFHEALALKIYFLVQQKLTDEVVKAKEASKASGANILVMIYPTTDAFGLSFESATHPPGPLMVEKWREDVVVGLKGPIEDENLDLLIDTLRLTMINWRPAPLEATSAPAEL</sequence>
<proteinExistence type="predicted"/>
<reference evidence="1" key="1">
    <citation type="submission" date="2022-03" db="EMBL/GenBank/DDBJ databases">
        <title>Genome Identification and Characterization of new species Bdellovibrio reynosense LBG001 sp. nov. from a Mexico soil sample.</title>
        <authorList>
            <person name="Camilli A."/>
            <person name="Ajao Y."/>
            <person name="Guo X."/>
        </authorList>
    </citation>
    <scope>NUCLEOTIDE SEQUENCE</scope>
    <source>
        <strain evidence="1">LBG001</strain>
    </source>
</reference>
<organism evidence="1 2">
    <name type="scientific">Bdellovibrio reynosensis</name>
    <dbReference type="NCBI Taxonomy" id="2835041"/>
    <lineage>
        <taxon>Bacteria</taxon>
        <taxon>Pseudomonadati</taxon>
        <taxon>Bdellovibrionota</taxon>
        <taxon>Bdellovibrionia</taxon>
        <taxon>Bdellovibrionales</taxon>
        <taxon>Pseudobdellovibrionaceae</taxon>
        <taxon>Bdellovibrio</taxon>
    </lineage>
</organism>
<evidence type="ECO:0000313" key="2">
    <source>
        <dbReference type="Proteomes" id="UP000830116"/>
    </source>
</evidence>
<evidence type="ECO:0000313" key="1">
    <source>
        <dbReference type="EMBL" id="UOF01450.1"/>
    </source>
</evidence>
<name>A0ABY4CGW2_9BACT</name>
<dbReference type="RefSeq" id="WP_243537890.1">
    <property type="nucleotide sequence ID" value="NZ_CP093442.1"/>
</dbReference>
<keyword evidence="2" id="KW-1185">Reference proteome</keyword>
<protein>
    <submittedName>
        <fullName evidence="1">Uncharacterized protein</fullName>
    </submittedName>
</protein>